<keyword evidence="9" id="KW-0414">Isoprene biosynthesis</keyword>
<dbReference type="PANTHER" id="PTHR43527:SF2">
    <property type="entry name" value="4-DIPHOSPHOCYTIDYL-2-C-METHYL-D-ERYTHRITOL KINASE, CHLOROPLASTIC"/>
    <property type="match status" value="1"/>
</dbReference>
<feature type="binding site" evidence="9">
    <location>
        <begin position="109"/>
        <end position="119"/>
    </location>
    <ligand>
        <name>ATP</name>
        <dbReference type="ChEBI" id="CHEBI:30616"/>
    </ligand>
</feature>
<gene>
    <name evidence="9 12" type="primary">ispE</name>
    <name evidence="12" type="ORF">KL86DPRO_10678</name>
</gene>
<evidence type="ECO:0000259" key="10">
    <source>
        <dbReference type="Pfam" id="PF00288"/>
    </source>
</evidence>
<dbReference type="InterPro" id="IPR036554">
    <property type="entry name" value="GHMP_kinase_C_sf"/>
</dbReference>
<dbReference type="Gene3D" id="3.30.70.890">
    <property type="entry name" value="GHMP kinase, C-terminal domain"/>
    <property type="match status" value="1"/>
</dbReference>
<protein>
    <recommendedName>
        <fullName evidence="3 9">4-diphosphocytidyl-2-C-methyl-D-erythritol kinase</fullName>
        <shortName evidence="9">CMK</shortName>
        <ecNumber evidence="2 9">2.7.1.148</ecNumber>
    </recommendedName>
    <alternativeName>
        <fullName evidence="8 9">4-(cytidine-5'-diphospho)-2-C-methyl-D-erythritol kinase</fullName>
    </alternativeName>
</protein>
<keyword evidence="4 9" id="KW-0808">Transferase</keyword>
<evidence type="ECO:0000256" key="8">
    <source>
        <dbReference type="ARBA" id="ARBA00032554"/>
    </source>
</evidence>
<feature type="active site" evidence="9">
    <location>
        <position position="25"/>
    </location>
</feature>
<dbReference type="GO" id="GO:0050515">
    <property type="term" value="F:4-(cytidine 5'-diphospho)-2-C-methyl-D-erythritol kinase activity"/>
    <property type="evidence" value="ECO:0007669"/>
    <property type="project" value="UniProtKB-UniRule"/>
</dbReference>
<accession>A0A212J4K6</accession>
<dbReference type="Pfam" id="PF08544">
    <property type="entry name" value="GHMP_kinases_C"/>
    <property type="match status" value="1"/>
</dbReference>
<dbReference type="UniPathway" id="UPA00056">
    <property type="reaction ID" value="UER00094"/>
</dbReference>
<evidence type="ECO:0000259" key="11">
    <source>
        <dbReference type="Pfam" id="PF08544"/>
    </source>
</evidence>
<evidence type="ECO:0000256" key="5">
    <source>
        <dbReference type="ARBA" id="ARBA00022741"/>
    </source>
</evidence>
<evidence type="ECO:0000256" key="6">
    <source>
        <dbReference type="ARBA" id="ARBA00022777"/>
    </source>
</evidence>
<evidence type="ECO:0000256" key="2">
    <source>
        <dbReference type="ARBA" id="ARBA00012052"/>
    </source>
</evidence>
<keyword evidence="7 9" id="KW-0067">ATP-binding</keyword>
<comment type="similarity">
    <text evidence="1 9">Belongs to the GHMP kinase family. IspE subfamily.</text>
</comment>
<dbReference type="PANTHER" id="PTHR43527">
    <property type="entry name" value="4-DIPHOSPHOCYTIDYL-2-C-METHYL-D-ERYTHRITOL KINASE, CHLOROPLASTIC"/>
    <property type="match status" value="1"/>
</dbReference>
<keyword evidence="5 9" id="KW-0547">Nucleotide-binding</keyword>
<dbReference type="GO" id="GO:0019288">
    <property type="term" value="P:isopentenyl diphosphate biosynthetic process, methylerythritol 4-phosphate pathway"/>
    <property type="evidence" value="ECO:0007669"/>
    <property type="project" value="UniProtKB-UniRule"/>
</dbReference>
<dbReference type="InterPro" id="IPR013750">
    <property type="entry name" value="GHMP_kinase_C_dom"/>
</dbReference>
<feature type="active site" evidence="9">
    <location>
        <position position="155"/>
    </location>
</feature>
<comment type="pathway">
    <text evidence="9">Isoprenoid biosynthesis; isopentenyl diphosphate biosynthesis via DXP pathway; isopentenyl diphosphate from 1-deoxy-D-xylulose 5-phosphate: step 3/6.</text>
</comment>
<dbReference type="Pfam" id="PF00288">
    <property type="entry name" value="GHMP_kinases_N"/>
    <property type="match status" value="1"/>
</dbReference>
<feature type="domain" description="GHMP kinase N-terminal" evidence="10">
    <location>
        <begin position="81"/>
        <end position="160"/>
    </location>
</feature>
<dbReference type="Gene3D" id="3.30.230.10">
    <property type="match status" value="1"/>
</dbReference>
<dbReference type="InterPro" id="IPR014721">
    <property type="entry name" value="Ribsml_uS5_D2-typ_fold_subgr"/>
</dbReference>
<dbReference type="SUPFAM" id="SSF55060">
    <property type="entry name" value="GHMP Kinase, C-terminal domain"/>
    <property type="match status" value="1"/>
</dbReference>
<name>A0A212J4K6_9DELT</name>
<dbReference type="EMBL" id="FLUQ01000001">
    <property type="protein sequence ID" value="SBV94324.1"/>
    <property type="molecule type" value="Genomic_DNA"/>
</dbReference>
<sequence>MAALPAPPVTAEAKRAAASLVAGCKVNLSLRITGRREDGYHTLESVFWPLPGPCDTLTVTRAAKEGLRFSCSDETLESPGNLVVKAYNAFAAATSFAPGLAVFLDKHIPYGAGLGGGSSNAAALLLYLNALAREEGAPSLDGAALGKLGARLGADVPFFFQNTPCLVRGIGDVLEPLPPDAAHRFAGLHLVLVCPKVHVATAWAFAAWDEKHPAYTLTNRVEKDSSPLVRGIRIQNDLSHVVFERYPELKKTLALLHDFDADAASMSGSGASLFGLYSDADNAGKAARFFLDTGELVFHHIL</sequence>
<dbReference type="PIRSF" id="PIRSF010376">
    <property type="entry name" value="IspE"/>
    <property type="match status" value="1"/>
</dbReference>
<evidence type="ECO:0000256" key="1">
    <source>
        <dbReference type="ARBA" id="ARBA00009684"/>
    </source>
</evidence>
<dbReference type="InterPro" id="IPR006204">
    <property type="entry name" value="GHMP_kinase_N_dom"/>
</dbReference>
<keyword evidence="6 9" id="KW-0418">Kinase</keyword>
<evidence type="ECO:0000256" key="7">
    <source>
        <dbReference type="ARBA" id="ARBA00022840"/>
    </source>
</evidence>
<dbReference type="GO" id="GO:0005524">
    <property type="term" value="F:ATP binding"/>
    <property type="evidence" value="ECO:0007669"/>
    <property type="project" value="UniProtKB-UniRule"/>
</dbReference>
<evidence type="ECO:0000313" key="12">
    <source>
        <dbReference type="EMBL" id="SBV94324.1"/>
    </source>
</evidence>
<evidence type="ECO:0000256" key="9">
    <source>
        <dbReference type="HAMAP-Rule" id="MF_00061"/>
    </source>
</evidence>
<comment type="function">
    <text evidence="9">Catalyzes the phosphorylation of the position 2 hydroxy group of 4-diphosphocytidyl-2C-methyl-D-erythritol.</text>
</comment>
<dbReference type="NCBIfam" id="TIGR00154">
    <property type="entry name" value="ispE"/>
    <property type="match status" value="1"/>
</dbReference>
<organism evidence="12">
    <name type="scientific">uncultured delta proteobacterium</name>
    <dbReference type="NCBI Taxonomy" id="34034"/>
    <lineage>
        <taxon>Bacteria</taxon>
        <taxon>Deltaproteobacteria</taxon>
        <taxon>environmental samples</taxon>
    </lineage>
</organism>
<evidence type="ECO:0000256" key="3">
    <source>
        <dbReference type="ARBA" id="ARBA00017473"/>
    </source>
</evidence>
<dbReference type="InterPro" id="IPR004424">
    <property type="entry name" value="IspE"/>
</dbReference>
<dbReference type="SUPFAM" id="SSF54211">
    <property type="entry name" value="Ribosomal protein S5 domain 2-like"/>
    <property type="match status" value="1"/>
</dbReference>
<dbReference type="EC" id="2.7.1.148" evidence="2 9"/>
<reference evidence="12" key="1">
    <citation type="submission" date="2016-04" db="EMBL/GenBank/DDBJ databases">
        <authorList>
            <person name="Evans L.H."/>
            <person name="Alamgir A."/>
            <person name="Owens N."/>
            <person name="Weber N.D."/>
            <person name="Virtaneva K."/>
            <person name="Barbian K."/>
            <person name="Babar A."/>
            <person name="Rosenke K."/>
        </authorList>
    </citation>
    <scope>NUCLEOTIDE SEQUENCE</scope>
    <source>
        <strain evidence="12">86</strain>
    </source>
</reference>
<feature type="domain" description="GHMP kinase C-terminal" evidence="11">
    <location>
        <begin position="233"/>
        <end position="291"/>
    </location>
</feature>
<dbReference type="HAMAP" id="MF_00061">
    <property type="entry name" value="IspE"/>
    <property type="match status" value="1"/>
</dbReference>
<dbReference type="InterPro" id="IPR020568">
    <property type="entry name" value="Ribosomal_Su5_D2-typ_SF"/>
</dbReference>
<evidence type="ECO:0000256" key="4">
    <source>
        <dbReference type="ARBA" id="ARBA00022679"/>
    </source>
</evidence>
<proteinExistence type="inferred from homology"/>
<dbReference type="AlphaFoldDB" id="A0A212J4K6"/>
<dbReference type="GO" id="GO:0016114">
    <property type="term" value="P:terpenoid biosynthetic process"/>
    <property type="evidence" value="ECO:0007669"/>
    <property type="project" value="UniProtKB-UniRule"/>
</dbReference>
<comment type="catalytic activity">
    <reaction evidence="9">
        <text>4-CDP-2-C-methyl-D-erythritol + ATP = 4-CDP-2-C-methyl-D-erythritol 2-phosphate + ADP + H(+)</text>
        <dbReference type="Rhea" id="RHEA:18437"/>
        <dbReference type="ChEBI" id="CHEBI:15378"/>
        <dbReference type="ChEBI" id="CHEBI:30616"/>
        <dbReference type="ChEBI" id="CHEBI:57823"/>
        <dbReference type="ChEBI" id="CHEBI:57919"/>
        <dbReference type="ChEBI" id="CHEBI:456216"/>
        <dbReference type="EC" id="2.7.1.148"/>
    </reaction>
</comment>